<dbReference type="AlphaFoldDB" id="A0A1H4KV37"/>
<dbReference type="InterPro" id="IPR046348">
    <property type="entry name" value="SIS_dom_sf"/>
</dbReference>
<reference evidence="2 3" key="1">
    <citation type="submission" date="2016-10" db="EMBL/GenBank/DDBJ databases">
        <authorList>
            <person name="de Groot N.N."/>
        </authorList>
    </citation>
    <scope>NUCLEOTIDE SEQUENCE [LARGE SCALE GENOMIC DNA]</scope>
    <source>
        <strain evidence="2 3">DSM 21799</strain>
    </source>
</reference>
<dbReference type="PANTHER" id="PTHR42745">
    <property type="match status" value="1"/>
</dbReference>
<dbReference type="GO" id="GO:0016853">
    <property type="term" value="F:isomerase activity"/>
    <property type="evidence" value="ECO:0007669"/>
    <property type="project" value="UniProtKB-KW"/>
</dbReference>
<dbReference type="GO" id="GO:1901135">
    <property type="term" value="P:carbohydrate derivative metabolic process"/>
    <property type="evidence" value="ECO:0007669"/>
    <property type="project" value="InterPro"/>
</dbReference>
<dbReference type="SUPFAM" id="SSF53697">
    <property type="entry name" value="SIS domain"/>
    <property type="match status" value="1"/>
</dbReference>
<evidence type="ECO:0000313" key="3">
    <source>
        <dbReference type="Proteomes" id="UP000199183"/>
    </source>
</evidence>
<organism evidence="2 3">
    <name type="scientific">Paramicrobacterium humi</name>
    <dbReference type="NCBI Taxonomy" id="640635"/>
    <lineage>
        <taxon>Bacteria</taxon>
        <taxon>Bacillati</taxon>
        <taxon>Actinomycetota</taxon>
        <taxon>Actinomycetes</taxon>
        <taxon>Micrococcales</taxon>
        <taxon>Microbacteriaceae</taxon>
        <taxon>Paramicrobacterium</taxon>
    </lineage>
</organism>
<protein>
    <submittedName>
        <fullName evidence="2">Arabinose-5-phosphate isomerase</fullName>
    </submittedName>
</protein>
<dbReference type="GO" id="GO:0097367">
    <property type="term" value="F:carbohydrate derivative binding"/>
    <property type="evidence" value="ECO:0007669"/>
    <property type="project" value="InterPro"/>
</dbReference>
<feature type="domain" description="SIS" evidence="1">
    <location>
        <begin position="37"/>
        <end position="181"/>
    </location>
</feature>
<accession>A0A1H4KV37</accession>
<dbReference type="PANTHER" id="PTHR42745:SF1">
    <property type="entry name" value="ARABINOSE 5-PHOSPHATE ISOMERASE KDSD"/>
    <property type="match status" value="1"/>
</dbReference>
<dbReference type="InterPro" id="IPR001347">
    <property type="entry name" value="SIS_dom"/>
</dbReference>
<sequence>MANNEDGIVRLAREFIDREARALANLASLIDESFVDIVERVLATPGKVITTGAGTSGIMAARLAHILAVSGTPALYLSSQDALHGGMAAITREDLVIAFSKGGQSAELTELTVRLGERGVHVIAVTEKPESPFALAAGTVVRVATDPVDADPGGLIAMGSTLVAGAWGDALATTLMAANQYDWKEVLHSHPAGIVGQQTKLPETLSLGLSLPDEKESR</sequence>
<dbReference type="Pfam" id="PF01380">
    <property type="entry name" value="SIS"/>
    <property type="match status" value="1"/>
</dbReference>
<evidence type="ECO:0000313" key="2">
    <source>
        <dbReference type="EMBL" id="SEB61985.1"/>
    </source>
</evidence>
<keyword evidence="2" id="KW-0413">Isomerase</keyword>
<dbReference type="STRING" id="640635.SAMN04489806_1308"/>
<proteinExistence type="predicted"/>
<dbReference type="OrthoDB" id="9762536at2"/>
<dbReference type="EMBL" id="FNRY01000001">
    <property type="protein sequence ID" value="SEB61985.1"/>
    <property type="molecule type" value="Genomic_DNA"/>
</dbReference>
<dbReference type="PROSITE" id="PS51464">
    <property type="entry name" value="SIS"/>
    <property type="match status" value="1"/>
</dbReference>
<keyword evidence="3" id="KW-1185">Reference proteome</keyword>
<dbReference type="Gene3D" id="3.40.50.10490">
    <property type="entry name" value="Glucose-6-phosphate isomerase like protein, domain 1"/>
    <property type="match status" value="1"/>
</dbReference>
<dbReference type="RefSeq" id="WP_091181609.1">
    <property type="nucleotide sequence ID" value="NZ_FNRY01000001.1"/>
</dbReference>
<dbReference type="Proteomes" id="UP000199183">
    <property type="component" value="Unassembled WGS sequence"/>
</dbReference>
<name>A0A1H4KV37_9MICO</name>
<dbReference type="InterPro" id="IPR050986">
    <property type="entry name" value="GutQ/KpsF_isomerases"/>
</dbReference>
<gene>
    <name evidence="2" type="ORF">SAMN04489806_1308</name>
</gene>
<evidence type="ECO:0000259" key="1">
    <source>
        <dbReference type="PROSITE" id="PS51464"/>
    </source>
</evidence>